<dbReference type="InterPro" id="IPR002347">
    <property type="entry name" value="SDR_fam"/>
</dbReference>
<feature type="compositionally biased region" description="Acidic residues" evidence="4">
    <location>
        <begin position="440"/>
        <end position="469"/>
    </location>
</feature>
<keyword evidence="3" id="KW-0560">Oxidoreductase</keyword>
<dbReference type="Pfam" id="PF00106">
    <property type="entry name" value="adh_short"/>
    <property type="match status" value="1"/>
</dbReference>
<evidence type="ECO:0000259" key="5">
    <source>
        <dbReference type="Pfam" id="PF05225"/>
    </source>
</evidence>
<feature type="domain" description="HTH psq-type" evidence="5">
    <location>
        <begin position="66"/>
        <end position="101"/>
    </location>
</feature>
<evidence type="ECO:0000256" key="2">
    <source>
        <dbReference type="ARBA" id="ARBA00006484"/>
    </source>
</evidence>
<dbReference type="Gene3D" id="3.40.50.720">
    <property type="entry name" value="NAD(P)-binding Rossmann-like Domain"/>
    <property type="match status" value="1"/>
</dbReference>
<accession>A0ABQ8SJB3</accession>
<evidence type="ECO:0000313" key="7">
    <source>
        <dbReference type="Proteomes" id="UP001148838"/>
    </source>
</evidence>
<gene>
    <name evidence="6" type="ORF">ANN_16103</name>
</gene>
<feature type="region of interest" description="Disordered" evidence="4">
    <location>
        <begin position="416"/>
        <end position="473"/>
    </location>
</feature>
<name>A0ABQ8SJB3_PERAM</name>
<comment type="caution">
    <text evidence="6">The sequence shown here is derived from an EMBL/GenBank/DDBJ whole genome shotgun (WGS) entry which is preliminary data.</text>
</comment>
<dbReference type="InterPro" id="IPR036291">
    <property type="entry name" value="NAD(P)-bd_dom_sf"/>
</dbReference>
<comment type="similarity">
    <text evidence="2">Belongs to the short-chain dehydrogenases/reductases (SDR) family.</text>
</comment>
<sequence>MAFKSPARMAQAVGARHVSIAWSEGLWVRVPPRAWVLKHDSQIEEMGRTYKRKPGSRNYKNYSDVNLEEALTEVATGKLSIRAASNQYNISFGTLYNKFKGLHTKKPGGQTVLSELEEKCIIREIVKCGDWGFPISMLDLRMFIKHYLDTKGRTCTSLKNNLPGKDLVYSMLKRHKSEASQRLCANIKRTRACLSLATIRDYFKNLASTIADVSPSNIYNFDETNLSDDPGKSRFIFRRGVKYPERVVNFSKSATSIMMCGSADGTLLPPYIVYKSECMWDTWCQMDQKEHHVVPSNVVLKVLAMHELNMAFSCYERSVEKATIGMETKISKMWNTAKEKFPTLLRNALIDLNGPSGNKICENLISGFRATGIFPLHEVKVLSKLPEAQEESTLGQQVNDTLTQFLQSQRTALEPAIRRKRNRLNVEPGRSITAPHESSSDSDVDTPPDETSTSDDSAESSSEGNDETPETLSGKDGSWKFCIDAGELVPTSCYGNRNFINLFLFPKALKEELKGSPGTLYSYKADVSKEDEVTAAFRWIKDNLGGVDVLINNAGIVGKSTLHDGPVSAWRAVLDLNVLGLSMCTKEALKSMEERGVDDGHIIHISRKEKDGRDAIGLLRTICKRYLEKNKEVYIVFVNIEKAFDRYQRPRVPQHSLEYGLMMYTATKNAVQALTEGLRRELVQRKSKIRVSVSYFVTWHGWQL</sequence>
<organism evidence="6 7">
    <name type="scientific">Periplaneta americana</name>
    <name type="common">American cockroach</name>
    <name type="synonym">Blatta americana</name>
    <dbReference type="NCBI Taxonomy" id="6978"/>
    <lineage>
        <taxon>Eukaryota</taxon>
        <taxon>Metazoa</taxon>
        <taxon>Ecdysozoa</taxon>
        <taxon>Arthropoda</taxon>
        <taxon>Hexapoda</taxon>
        <taxon>Insecta</taxon>
        <taxon>Pterygota</taxon>
        <taxon>Neoptera</taxon>
        <taxon>Polyneoptera</taxon>
        <taxon>Dictyoptera</taxon>
        <taxon>Blattodea</taxon>
        <taxon>Blattoidea</taxon>
        <taxon>Blattidae</taxon>
        <taxon>Blattinae</taxon>
        <taxon>Periplaneta</taxon>
    </lineage>
</organism>
<dbReference type="PANTHER" id="PTHR43115:SF4">
    <property type="entry name" value="DEHYDROGENASE_REDUCTASE SDR FAMILY MEMBER 11"/>
    <property type="match status" value="1"/>
</dbReference>
<dbReference type="PRINTS" id="PR00081">
    <property type="entry name" value="GDHRDH"/>
</dbReference>
<dbReference type="InterPro" id="IPR009057">
    <property type="entry name" value="Homeodomain-like_sf"/>
</dbReference>
<evidence type="ECO:0000256" key="3">
    <source>
        <dbReference type="ARBA" id="ARBA00023002"/>
    </source>
</evidence>
<evidence type="ECO:0000313" key="6">
    <source>
        <dbReference type="EMBL" id="KAJ4433791.1"/>
    </source>
</evidence>
<dbReference type="InterPro" id="IPR007889">
    <property type="entry name" value="HTH_Psq"/>
</dbReference>
<comment type="subcellular location">
    <subcellularLocation>
        <location evidence="1">Nucleus</location>
    </subcellularLocation>
</comment>
<dbReference type="Pfam" id="PF05225">
    <property type="entry name" value="HTH_psq"/>
    <property type="match status" value="1"/>
</dbReference>
<protein>
    <recommendedName>
        <fullName evidence="5">HTH psq-type domain-containing protein</fullName>
    </recommendedName>
</protein>
<dbReference type="SUPFAM" id="SSF46689">
    <property type="entry name" value="Homeodomain-like"/>
    <property type="match status" value="1"/>
</dbReference>
<dbReference type="Gene3D" id="1.10.10.60">
    <property type="entry name" value="Homeodomain-like"/>
    <property type="match status" value="1"/>
</dbReference>
<evidence type="ECO:0000256" key="4">
    <source>
        <dbReference type="SAM" id="MobiDB-lite"/>
    </source>
</evidence>
<dbReference type="PRINTS" id="PR00080">
    <property type="entry name" value="SDRFAMILY"/>
</dbReference>
<dbReference type="EMBL" id="JAJSOF020000027">
    <property type="protein sequence ID" value="KAJ4433791.1"/>
    <property type="molecule type" value="Genomic_DNA"/>
</dbReference>
<dbReference type="Proteomes" id="UP001148838">
    <property type="component" value="Unassembled WGS sequence"/>
</dbReference>
<keyword evidence="7" id="KW-1185">Reference proteome</keyword>
<evidence type="ECO:0000256" key="1">
    <source>
        <dbReference type="ARBA" id="ARBA00004123"/>
    </source>
</evidence>
<dbReference type="SUPFAM" id="SSF51735">
    <property type="entry name" value="NAD(P)-binding Rossmann-fold domains"/>
    <property type="match status" value="1"/>
</dbReference>
<proteinExistence type="inferred from homology"/>
<reference evidence="6 7" key="1">
    <citation type="journal article" date="2022" name="Allergy">
        <title>Genome assembly and annotation of Periplaneta americana reveal a comprehensive cockroach allergen profile.</title>
        <authorList>
            <person name="Wang L."/>
            <person name="Xiong Q."/>
            <person name="Saelim N."/>
            <person name="Wang L."/>
            <person name="Nong W."/>
            <person name="Wan A.T."/>
            <person name="Shi M."/>
            <person name="Liu X."/>
            <person name="Cao Q."/>
            <person name="Hui J.H.L."/>
            <person name="Sookrung N."/>
            <person name="Leung T.F."/>
            <person name="Tungtrongchitr A."/>
            <person name="Tsui S.K.W."/>
        </authorList>
    </citation>
    <scope>NUCLEOTIDE SEQUENCE [LARGE SCALE GENOMIC DNA]</scope>
    <source>
        <strain evidence="6">PWHHKU_190912</strain>
    </source>
</reference>
<dbReference type="PANTHER" id="PTHR43115">
    <property type="entry name" value="DEHYDROGENASE/REDUCTASE SDR FAMILY MEMBER 11"/>
    <property type="match status" value="1"/>
</dbReference>